<name>A0AAN7WEI8_9PEZI</name>
<accession>A0AAN7WEI8</accession>
<comment type="caution">
    <text evidence="2">The sequence shown here is derived from an EMBL/GenBank/DDBJ whole genome shotgun (WGS) entry which is preliminary data.</text>
</comment>
<gene>
    <name evidence="2" type="ORF">LTR97_003811</name>
</gene>
<organism evidence="2 3">
    <name type="scientific">Elasticomyces elasticus</name>
    <dbReference type="NCBI Taxonomy" id="574655"/>
    <lineage>
        <taxon>Eukaryota</taxon>
        <taxon>Fungi</taxon>
        <taxon>Dikarya</taxon>
        <taxon>Ascomycota</taxon>
        <taxon>Pezizomycotina</taxon>
        <taxon>Dothideomycetes</taxon>
        <taxon>Dothideomycetidae</taxon>
        <taxon>Mycosphaerellales</taxon>
        <taxon>Teratosphaeriaceae</taxon>
        <taxon>Elasticomyces</taxon>
    </lineage>
</organism>
<feature type="region of interest" description="Disordered" evidence="1">
    <location>
        <begin position="124"/>
        <end position="154"/>
    </location>
</feature>
<dbReference type="Proteomes" id="UP001310594">
    <property type="component" value="Unassembled WGS sequence"/>
</dbReference>
<dbReference type="EMBL" id="JAVRQU010000005">
    <property type="protein sequence ID" value="KAK5702865.1"/>
    <property type="molecule type" value="Genomic_DNA"/>
</dbReference>
<sequence>MSSTVRKSKSAELEIYVWLVEQCDYDDGRRDDSGRTDVKDVFAHLEAANKAAEARFQSQCPDEAKSDIKQHLSTNGCYVRTFDADDSHGQTRDAYGNYDSCGGFTVSVRRFRLKGVVPIQQSDTATMSNATSSVAPKTLSEPQAKKRKQADQQV</sequence>
<proteinExistence type="predicted"/>
<protein>
    <submittedName>
        <fullName evidence="2">Uncharacterized protein</fullName>
    </submittedName>
</protein>
<dbReference type="AlphaFoldDB" id="A0AAN7WEI8"/>
<evidence type="ECO:0000256" key="1">
    <source>
        <dbReference type="SAM" id="MobiDB-lite"/>
    </source>
</evidence>
<evidence type="ECO:0000313" key="2">
    <source>
        <dbReference type="EMBL" id="KAK5702865.1"/>
    </source>
</evidence>
<reference evidence="2" key="1">
    <citation type="submission" date="2023-08" db="EMBL/GenBank/DDBJ databases">
        <title>Black Yeasts Isolated from many extreme environments.</title>
        <authorList>
            <person name="Coleine C."/>
            <person name="Stajich J.E."/>
            <person name="Selbmann L."/>
        </authorList>
    </citation>
    <scope>NUCLEOTIDE SEQUENCE</scope>
    <source>
        <strain evidence="2">CCFEE 5810</strain>
    </source>
</reference>
<evidence type="ECO:0000313" key="3">
    <source>
        <dbReference type="Proteomes" id="UP001310594"/>
    </source>
</evidence>
<feature type="compositionally biased region" description="Polar residues" evidence="1">
    <location>
        <begin position="124"/>
        <end position="135"/>
    </location>
</feature>